<feature type="transmembrane region" description="Helical" evidence="7">
    <location>
        <begin position="284"/>
        <end position="303"/>
    </location>
</feature>
<sequence>MATSTLAKAESALGKKKKYKEALAVTPRTNIVLNLLFLFYSCLCLFPILLVVAVSFSDEKSIALHGYSLIPESFSLAAYKYLWFDIHSIMKAYGISILVTVIGTLAGLLMTALFAYPLSRRDFNFRGFFSFFIFFTLIFNGGLVPWYLVYVNIVPVKDSILALIIPSLLMNAFFVIIMRTFFQTTIHPSIIESASIEGASEFKIFLRIVLPLSLPVLATIGLFYSLGYWNGWYNSLVFINNDKIINLQYMMYKVLMNLQFLISNAQAGSGPSSTEIANLPNETVRMAMCIVGTGPMVFAYPFFQKFFVKGLTIGAVKG</sequence>
<dbReference type="RefSeq" id="WP_378113402.1">
    <property type="nucleotide sequence ID" value="NZ_JBHSNC010000054.1"/>
</dbReference>
<evidence type="ECO:0000313" key="10">
    <source>
        <dbReference type="Proteomes" id="UP001596108"/>
    </source>
</evidence>
<keyword evidence="10" id="KW-1185">Reference proteome</keyword>
<comment type="similarity">
    <text evidence="7">Belongs to the binding-protein-dependent transport system permease family.</text>
</comment>
<comment type="subcellular location">
    <subcellularLocation>
        <location evidence="1 7">Cell membrane</location>
        <topology evidence="1 7">Multi-pass membrane protein</topology>
    </subcellularLocation>
</comment>
<evidence type="ECO:0000256" key="5">
    <source>
        <dbReference type="ARBA" id="ARBA00022989"/>
    </source>
</evidence>
<reference evidence="10" key="1">
    <citation type="journal article" date="2019" name="Int. J. Syst. Evol. Microbiol.">
        <title>The Global Catalogue of Microorganisms (GCM) 10K type strain sequencing project: providing services to taxonomists for standard genome sequencing and annotation.</title>
        <authorList>
            <consortium name="The Broad Institute Genomics Platform"/>
            <consortium name="The Broad Institute Genome Sequencing Center for Infectious Disease"/>
            <person name="Wu L."/>
            <person name="Ma J."/>
        </authorList>
    </citation>
    <scope>NUCLEOTIDE SEQUENCE [LARGE SCALE GENOMIC DNA]</scope>
    <source>
        <strain evidence="10">CGMCC 1.18578</strain>
    </source>
</reference>
<protein>
    <submittedName>
        <fullName evidence="9">Carbohydrate ABC transporter permease</fullName>
    </submittedName>
</protein>
<keyword evidence="5 7" id="KW-1133">Transmembrane helix</keyword>
<feature type="domain" description="ABC transmembrane type-1" evidence="8">
    <location>
        <begin position="93"/>
        <end position="288"/>
    </location>
</feature>
<keyword evidence="2 7" id="KW-0813">Transport</keyword>
<proteinExistence type="inferred from homology"/>
<comment type="caution">
    <text evidence="9">The sequence shown here is derived from an EMBL/GenBank/DDBJ whole genome shotgun (WGS) entry which is preliminary data.</text>
</comment>
<dbReference type="PANTHER" id="PTHR43744">
    <property type="entry name" value="ABC TRANSPORTER PERMEASE PROTEIN MG189-RELATED-RELATED"/>
    <property type="match status" value="1"/>
</dbReference>
<dbReference type="SUPFAM" id="SSF161098">
    <property type="entry name" value="MetI-like"/>
    <property type="match status" value="1"/>
</dbReference>
<evidence type="ECO:0000256" key="4">
    <source>
        <dbReference type="ARBA" id="ARBA00022692"/>
    </source>
</evidence>
<dbReference type="Proteomes" id="UP001596108">
    <property type="component" value="Unassembled WGS sequence"/>
</dbReference>
<keyword evidence="4 7" id="KW-0812">Transmembrane</keyword>
<evidence type="ECO:0000256" key="3">
    <source>
        <dbReference type="ARBA" id="ARBA00022475"/>
    </source>
</evidence>
<evidence type="ECO:0000256" key="1">
    <source>
        <dbReference type="ARBA" id="ARBA00004651"/>
    </source>
</evidence>
<evidence type="ECO:0000259" key="8">
    <source>
        <dbReference type="PROSITE" id="PS50928"/>
    </source>
</evidence>
<evidence type="ECO:0000313" key="9">
    <source>
        <dbReference type="EMBL" id="MFC5531438.1"/>
    </source>
</evidence>
<keyword evidence="6 7" id="KW-0472">Membrane</keyword>
<evidence type="ECO:0000256" key="6">
    <source>
        <dbReference type="ARBA" id="ARBA00023136"/>
    </source>
</evidence>
<feature type="transmembrane region" description="Helical" evidence="7">
    <location>
        <begin position="204"/>
        <end position="226"/>
    </location>
</feature>
<name>A0ABW0R360_9BACL</name>
<accession>A0ABW0R360</accession>
<feature type="transmembrane region" description="Helical" evidence="7">
    <location>
        <begin position="95"/>
        <end position="116"/>
    </location>
</feature>
<feature type="transmembrane region" description="Helical" evidence="7">
    <location>
        <begin position="160"/>
        <end position="182"/>
    </location>
</feature>
<keyword evidence="3" id="KW-1003">Cell membrane</keyword>
<dbReference type="InterPro" id="IPR000515">
    <property type="entry name" value="MetI-like"/>
</dbReference>
<dbReference type="InterPro" id="IPR035906">
    <property type="entry name" value="MetI-like_sf"/>
</dbReference>
<dbReference type="Pfam" id="PF00528">
    <property type="entry name" value="BPD_transp_1"/>
    <property type="match status" value="1"/>
</dbReference>
<dbReference type="PROSITE" id="PS50928">
    <property type="entry name" value="ABC_TM1"/>
    <property type="match status" value="1"/>
</dbReference>
<feature type="transmembrane region" description="Helical" evidence="7">
    <location>
        <begin position="128"/>
        <end position="148"/>
    </location>
</feature>
<evidence type="ECO:0000256" key="7">
    <source>
        <dbReference type="RuleBase" id="RU363032"/>
    </source>
</evidence>
<evidence type="ECO:0000256" key="2">
    <source>
        <dbReference type="ARBA" id="ARBA00022448"/>
    </source>
</evidence>
<dbReference type="PANTHER" id="PTHR43744:SF9">
    <property type="entry name" value="POLYGALACTURONAN_RHAMNOGALACTURONAN TRANSPORT SYSTEM PERMEASE PROTEIN YTCP"/>
    <property type="match status" value="1"/>
</dbReference>
<organism evidence="9 10">
    <name type="scientific">Cohnella yongneupensis</name>
    <dbReference type="NCBI Taxonomy" id="425006"/>
    <lineage>
        <taxon>Bacteria</taxon>
        <taxon>Bacillati</taxon>
        <taxon>Bacillota</taxon>
        <taxon>Bacilli</taxon>
        <taxon>Bacillales</taxon>
        <taxon>Paenibacillaceae</taxon>
        <taxon>Cohnella</taxon>
    </lineage>
</organism>
<dbReference type="CDD" id="cd06261">
    <property type="entry name" value="TM_PBP2"/>
    <property type="match status" value="1"/>
</dbReference>
<gene>
    <name evidence="9" type="ORF">ACFPQ4_18620</name>
</gene>
<dbReference type="EMBL" id="JBHSNC010000054">
    <property type="protein sequence ID" value="MFC5531438.1"/>
    <property type="molecule type" value="Genomic_DNA"/>
</dbReference>
<dbReference type="Gene3D" id="1.10.3720.10">
    <property type="entry name" value="MetI-like"/>
    <property type="match status" value="1"/>
</dbReference>
<feature type="transmembrane region" description="Helical" evidence="7">
    <location>
        <begin position="31"/>
        <end position="52"/>
    </location>
</feature>